<dbReference type="Pfam" id="PF13377">
    <property type="entry name" value="Peripla_BP_3"/>
    <property type="match status" value="1"/>
</dbReference>
<keyword evidence="2" id="KW-0238">DNA-binding</keyword>
<dbReference type="PROSITE" id="PS01124">
    <property type="entry name" value="HTH_ARAC_FAMILY_2"/>
    <property type="match status" value="1"/>
</dbReference>
<dbReference type="Pfam" id="PF12833">
    <property type="entry name" value="HTH_18"/>
    <property type="match status" value="1"/>
</dbReference>
<accession>A0A561PPE2</accession>
<evidence type="ECO:0000313" key="5">
    <source>
        <dbReference type="EMBL" id="TWF39984.1"/>
    </source>
</evidence>
<evidence type="ECO:0000259" key="4">
    <source>
        <dbReference type="PROSITE" id="PS01124"/>
    </source>
</evidence>
<sequence>MKTKQKVAVLLDASRAYDRDILTGIADFNKIHDKFLFFFFSPKFIHADHQHRLIERVKAWKPDGIITREMDGLKQLFRLKVPLIILPHTSPYVEQVNVWGDNYAVGDLAAAYFIPKGYSNFAFLGFKDFKWSQEREAAYVKYIENAGYGVHSFNFDNTHLLWEDLPGKLAKWLARLPRPCAVFSVTDELSTQLLEAAKTLGIRVPDDLSILGADNDEMICEISSPTLSSIDHNARLAGTQAAMALSRWIEFKERPPGIIGMKPTAVIARNSTNAMAVNDEQVRVALHYIANAAPVKDITVLDVVKATTLSRRALEKRFHLLLQSSILEEIKKVRVERIKYLLEHSRFTVQQIACEMNFRNLDNITRYFRGYAGITPKIYRSRFK</sequence>
<dbReference type="AlphaFoldDB" id="A0A561PPE2"/>
<dbReference type="PANTHER" id="PTHR30146">
    <property type="entry name" value="LACI-RELATED TRANSCRIPTIONAL REPRESSOR"/>
    <property type="match status" value="1"/>
</dbReference>
<dbReference type="OrthoDB" id="9797097at2"/>
<dbReference type="GO" id="GO:0000976">
    <property type="term" value="F:transcription cis-regulatory region binding"/>
    <property type="evidence" value="ECO:0007669"/>
    <property type="project" value="TreeGrafter"/>
</dbReference>
<dbReference type="Gene3D" id="1.10.10.60">
    <property type="entry name" value="Homeodomain-like"/>
    <property type="match status" value="1"/>
</dbReference>
<keyword evidence="3" id="KW-0804">Transcription</keyword>
<name>A0A561PPE2_9BACT</name>
<evidence type="ECO:0000313" key="6">
    <source>
        <dbReference type="Proteomes" id="UP000320811"/>
    </source>
</evidence>
<protein>
    <submittedName>
        <fullName evidence="5">AraC family transcriptional regulator</fullName>
    </submittedName>
</protein>
<evidence type="ECO:0000256" key="3">
    <source>
        <dbReference type="ARBA" id="ARBA00023163"/>
    </source>
</evidence>
<organism evidence="5 6">
    <name type="scientific">Chitinophaga polysaccharea</name>
    <dbReference type="NCBI Taxonomy" id="1293035"/>
    <lineage>
        <taxon>Bacteria</taxon>
        <taxon>Pseudomonadati</taxon>
        <taxon>Bacteroidota</taxon>
        <taxon>Chitinophagia</taxon>
        <taxon>Chitinophagales</taxon>
        <taxon>Chitinophagaceae</taxon>
        <taxon>Chitinophaga</taxon>
    </lineage>
</organism>
<proteinExistence type="predicted"/>
<evidence type="ECO:0000256" key="1">
    <source>
        <dbReference type="ARBA" id="ARBA00023015"/>
    </source>
</evidence>
<comment type="caution">
    <text evidence="5">The sequence shown here is derived from an EMBL/GenBank/DDBJ whole genome shotgun (WGS) entry which is preliminary data.</text>
</comment>
<dbReference type="InterPro" id="IPR046335">
    <property type="entry name" value="LacI/GalR-like_sensor"/>
</dbReference>
<keyword evidence="1" id="KW-0805">Transcription regulation</keyword>
<dbReference type="Gene3D" id="3.40.50.2300">
    <property type="match status" value="2"/>
</dbReference>
<dbReference type="CDD" id="cd01543">
    <property type="entry name" value="PBP1_XylR"/>
    <property type="match status" value="1"/>
</dbReference>
<feature type="domain" description="HTH araC/xylS-type" evidence="4">
    <location>
        <begin position="283"/>
        <end position="382"/>
    </location>
</feature>
<dbReference type="EMBL" id="VIWO01000005">
    <property type="protein sequence ID" value="TWF39984.1"/>
    <property type="molecule type" value="Genomic_DNA"/>
</dbReference>
<dbReference type="InterPro" id="IPR018060">
    <property type="entry name" value="HTH_AraC"/>
</dbReference>
<dbReference type="SUPFAM" id="SSF53822">
    <property type="entry name" value="Periplasmic binding protein-like I"/>
    <property type="match status" value="1"/>
</dbReference>
<dbReference type="InterPro" id="IPR028082">
    <property type="entry name" value="Peripla_BP_I"/>
</dbReference>
<dbReference type="GO" id="GO:0003700">
    <property type="term" value="F:DNA-binding transcription factor activity"/>
    <property type="evidence" value="ECO:0007669"/>
    <property type="project" value="InterPro"/>
</dbReference>
<dbReference type="SMART" id="SM00342">
    <property type="entry name" value="HTH_ARAC"/>
    <property type="match status" value="1"/>
</dbReference>
<dbReference type="RefSeq" id="WP_145671153.1">
    <property type="nucleotide sequence ID" value="NZ_VIWO01000005.1"/>
</dbReference>
<dbReference type="Proteomes" id="UP000320811">
    <property type="component" value="Unassembled WGS sequence"/>
</dbReference>
<keyword evidence="6" id="KW-1185">Reference proteome</keyword>
<evidence type="ECO:0000256" key="2">
    <source>
        <dbReference type="ARBA" id="ARBA00023125"/>
    </source>
</evidence>
<dbReference type="InterPro" id="IPR009057">
    <property type="entry name" value="Homeodomain-like_sf"/>
</dbReference>
<dbReference type="SUPFAM" id="SSF46689">
    <property type="entry name" value="Homeodomain-like"/>
    <property type="match status" value="1"/>
</dbReference>
<reference evidence="5 6" key="1">
    <citation type="submission" date="2019-06" db="EMBL/GenBank/DDBJ databases">
        <title>Sorghum-associated microbial communities from plants grown in Nebraska, USA.</title>
        <authorList>
            <person name="Schachtman D."/>
        </authorList>
    </citation>
    <scope>NUCLEOTIDE SEQUENCE [LARGE SCALE GENOMIC DNA]</scope>
    <source>
        <strain evidence="5 6">1209</strain>
    </source>
</reference>
<gene>
    <name evidence="5" type="ORF">FHW36_105425</name>
</gene>
<dbReference type="PANTHER" id="PTHR30146:SF24">
    <property type="entry name" value="XYLOSE OPERON REGULATORY PROTEIN"/>
    <property type="match status" value="1"/>
</dbReference>